<evidence type="ECO:0000313" key="3">
    <source>
        <dbReference type="Proteomes" id="UP000019377"/>
    </source>
</evidence>
<proteinExistence type="predicted"/>
<sequence length="100" mass="11398">MPRTPTISSTSSPRSPRKERAREVAVIERVSDIGERYRRLQHGWFEDRPEEAASSGSLQELVQMNMAYLTKEEQGTGKEEGPGLDSRFFFQMPVYTGSPF</sequence>
<feature type="region of interest" description="Disordered" evidence="1">
    <location>
        <begin position="1"/>
        <end position="23"/>
    </location>
</feature>
<organism evidence="2 3">
    <name type="scientific">Kalmanozyma brasiliensis (strain GHG001)</name>
    <name type="common">Yeast</name>
    <name type="synonym">Pseudozyma brasiliensis</name>
    <dbReference type="NCBI Taxonomy" id="1365824"/>
    <lineage>
        <taxon>Eukaryota</taxon>
        <taxon>Fungi</taxon>
        <taxon>Dikarya</taxon>
        <taxon>Basidiomycota</taxon>
        <taxon>Ustilaginomycotina</taxon>
        <taxon>Ustilaginomycetes</taxon>
        <taxon>Ustilaginales</taxon>
        <taxon>Ustilaginaceae</taxon>
        <taxon>Kalmanozyma</taxon>
    </lineage>
</organism>
<name>V5GVS7_KALBG</name>
<accession>V5GVS7</accession>
<keyword evidence="3" id="KW-1185">Reference proteome</keyword>
<dbReference type="HOGENOM" id="CLU_2307220_0_0_1"/>
<dbReference type="Proteomes" id="UP000019377">
    <property type="component" value="Unassembled WGS sequence"/>
</dbReference>
<feature type="compositionally biased region" description="Low complexity" evidence="1">
    <location>
        <begin position="1"/>
        <end position="14"/>
    </location>
</feature>
<evidence type="ECO:0000256" key="1">
    <source>
        <dbReference type="SAM" id="MobiDB-lite"/>
    </source>
</evidence>
<dbReference type="OrthoDB" id="2555417at2759"/>
<dbReference type="AlphaFoldDB" id="V5GVS7"/>
<reference evidence="3" key="1">
    <citation type="journal article" date="2013" name="Genome Announc.">
        <title>Draft genome sequence of Pseudozyma brasiliensis sp. nov. strain GHG001, a high producer of endo-1,4-xylanase isolated from an insect pest of sugarcane.</title>
        <authorList>
            <person name="Oliveira J.V.D.C."/>
            <person name="dos Santos R.A.C."/>
            <person name="Borges T.A."/>
            <person name="Riano-Pachon D.M."/>
            <person name="Goldman G.H."/>
        </authorList>
    </citation>
    <scope>NUCLEOTIDE SEQUENCE [LARGE SCALE GENOMIC DNA]</scope>
    <source>
        <strain evidence="3">GHG001</strain>
    </source>
</reference>
<protein>
    <submittedName>
        <fullName evidence="2">Uncharacterized protein</fullName>
    </submittedName>
</protein>
<dbReference type="EMBL" id="KI545851">
    <property type="protein sequence ID" value="EST10002.1"/>
    <property type="molecule type" value="Genomic_DNA"/>
</dbReference>
<dbReference type="GeneID" id="27418663"/>
<gene>
    <name evidence="2" type="ORF">PSEUBRA_SCAF1g00472</name>
</gene>
<evidence type="ECO:0000313" key="2">
    <source>
        <dbReference type="EMBL" id="EST10002.1"/>
    </source>
</evidence>